<dbReference type="Pfam" id="PF00038">
    <property type="entry name" value="Filament"/>
    <property type="match status" value="1"/>
</dbReference>
<feature type="domain" description="LTD" evidence="7">
    <location>
        <begin position="694"/>
        <end position="812"/>
    </location>
</feature>
<dbReference type="Gene3D" id="3.30.420.10">
    <property type="entry name" value="Ribonuclease H-like superfamily/Ribonuclease H"/>
    <property type="match status" value="1"/>
</dbReference>
<dbReference type="FunFam" id="1.20.5.170:FF:000058">
    <property type="entry name" value="Intermediate filament protein B"/>
    <property type="match status" value="1"/>
</dbReference>
<dbReference type="FunFam" id="1.20.5.1160:FF:000016">
    <property type="entry name" value="Intermediate filament protein A"/>
    <property type="match status" value="1"/>
</dbReference>
<name>A0A8S1HAZ1_9PELO</name>
<dbReference type="InterPro" id="IPR002492">
    <property type="entry name" value="Transposase_Tc1-like"/>
</dbReference>
<dbReference type="PROSITE" id="PS51841">
    <property type="entry name" value="LTD"/>
    <property type="match status" value="1"/>
</dbReference>
<keyword evidence="10" id="KW-1185">Reference proteome</keyword>
<dbReference type="GO" id="GO:0006313">
    <property type="term" value="P:DNA transposition"/>
    <property type="evidence" value="ECO:0007669"/>
    <property type="project" value="InterPro"/>
</dbReference>
<keyword evidence="2 4" id="KW-0403">Intermediate filament</keyword>
<dbReference type="GO" id="GO:0007097">
    <property type="term" value="P:nuclear migration"/>
    <property type="evidence" value="ECO:0007669"/>
    <property type="project" value="TreeGrafter"/>
</dbReference>
<dbReference type="GO" id="GO:0003677">
    <property type="term" value="F:DNA binding"/>
    <property type="evidence" value="ECO:0007669"/>
    <property type="project" value="InterPro"/>
</dbReference>
<dbReference type="Gene3D" id="1.20.5.1160">
    <property type="entry name" value="Vasodilator-stimulated phosphoprotein"/>
    <property type="match status" value="1"/>
</dbReference>
<dbReference type="InterPro" id="IPR036415">
    <property type="entry name" value="Lamin_tail_dom_sf"/>
</dbReference>
<dbReference type="Pfam" id="PF13358">
    <property type="entry name" value="DDE_3"/>
    <property type="match status" value="1"/>
</dbReference>
<dbReference type="GO" id="GO:0031507">
    <property type="term" value="P:heterochromatin formation"/>
    <property type="evidence" value="ECO:0007669"/>
    <property type="project" value="TreeGrafter"/>
</dbReference>
<reference evidence="9" key="1">
    <citation type="submission" date="2020-10" db="EMBL/GenBank/DDBJ databases">
        <authorList>
            <person name="Kikuchi T."/>
        </authorList>
    </citation>
    <scope>NUCLEOTIDE SEQUENCE</scope>
    <source>
        <strain evidence="9">NKZ352</strain>
    </source>
</reference>
<dbReference type="PROSITE" id="PS00226">
    <property type="entry name" value="IF_ROD_1"/>
    <property type="match status" value="1"/>
</dbReference>
<dbReference type="GO" id="GO:0051664">
    <property type="term" value="P:nuclear pore localization"/>
    <property type="evidence" value="ECO:0007669"/>
    <property type="project" value="TreeGrafter"/>
</dbReference>
<feature type="region of interest" description="Disordered" evidence="6">
    <location>
        <begin position="677"/>
        <end position="697"/>
    </location>
</feature>
<proteinExistence type="inferred from homology"/>
<evidence type="ECO:0000313" key="10">
    <source>
        <dbReference type="Proteomes" id="UP000835052"/>
    </source>
</evidence>
<evidence type="ECO:0000256" key="5">
    <source>
        <dbReference type="SAM" id="Coils"/>
    </source>
</evidence>
<dbReference type="GO" id="GO:0006998">
    <property type="term" value="P:nuclear envelope organization"/>
    <property type="evidence" value="ECO:0007669"/>
    <property type="project" value="TreeGrafter"/>
</dbReference>
<dbReference type="SUPFAM" id="SSF46689">
    <property type="entry name" value="Homeodomain-like"/>
    <property type="match status" value="1"/>
</dbReference>
<dbReference type="EMBL" id="CAJGYM010000038">
    <property type="protein sequence ID" value="CAD6193756.1"/>
    <property type="molecule type" value="Genomic_DNA"/>
</dbReference>
<dbReference type="AlphaFoldDB" id="A0A8S1HAZ1"/>
<sequence>MGRTSGKKNLTDNDKRAIVVGRQNGLTMMTLAGMFGVTEACISQSLKRWKAQDGSTKSQRTRRPRVTDRNDDRNILKTSRTNPRLTAPAIRREVFSNSPSPPSVSTVKRRLNAAGIMGRRPVKKPLISEKNRAARVKWAKEHLNWTRQDWNQILWSDESKFLLFGSDGIQWVRRPIGFCMVWGAFSGSGIGPLHRVNGIMDKHVYKDILQNQMLPHLRAMGRGSVYQQDNDPKHTSLFVKDWFKSRRVNVMGWPSQSPDLNPIEHLWEKLERRRVLKMVTEMGSATIGGISPALSANAAKSFLEATDKEKKELQGLNDRLGNYIDRVKKLEEQNRKLVADLDELRGKWGKDTSEIKIKYSESLSTARKDIDEAARRKAEIDVKVARLRDDLAEYRSRYEDVQHRRESDREKINQWTNAIADAQSELEMLRARYKQLTEEEKRLNNDNARIWEELQKARNDLDEETIGRIDFQNQVQTLMEELEFLRRVHEQEVKELQALLAQAPADTREFFKNELALAIRDIKDEYDYIAKQGKQDMESWYKLKVSEVQGSANRAAMESNYQREEVKRMRDNIGDLREKLGGLENKNALLEKEVQNLNYQLTDDQRQYEAALNDRDATLRRMREECQTLVAELQALLDTKQMLDAEIAIYRKMLEGEESRVGLRQMVEQVVKTHSLQQQEDTDSTRNVRGEVSTKTTFQRSAKGNVTIAECDPNGKYITLENTHRSKDENLGEHKLRRKLDNRREIVYTIPANTVLKAGKTMKIYAREQGGVHSPPDSLVFDGENTWGIGANVVTSLVNKDGEERATHTQKTLQTGQ</sequence>
<dbReference type="PROSITE" id="PS51842">
    <property type="entry name" value="IF_ROD_2"/>
    <property type="match status" value="1"/>
</dbReference>
<comment type="similarity">
    <text evidence="4">Belongs to the intermediate filament family.</text>
</comment>
<dbReference type="InterPro" id="IPR018039">
    <property type="entry name" value="IF_conserved"/>
</dbReference>
<dbReference type="GO" id="GO:0090435">
    <property type="term" value="P:protein localization to nuclear envelope"/>
    <property type="evidence" value="ECO:0007669"/>
    <property type="project" value="TreeGrafter"/>
</dbReference>
<organism evidence="9 10">
    <name type="scientific">Caenorhabditis auriculariae</name>
    <dbReference type="NCBI Taxonomy" id="2777116"/>
    <lineage>
        <taxon>Eukaryota</taxon>
        <taxon>Metazoa</taxon>
        <taxon>Ecdysozoa</taxon>
        <taxon>Nematoda</taxon>
        <taxon>Chromadorea</taxon>
        <taxon>Rhabditida</taxon>
        <taxon>Rhabditina</taxon>
        <taxon>Rhabditomorpha</taxon>
        <taxon>Rhabditoidea</taxon>
        <taxon>Rhabditidae</taxon>
        <taxon>Peloderinae</taxon>
        <taxon>Caenorhabditis</taxon>
    </lineage>
</organism>
<dbReference type="Proteomes" id="UP000835052">
    <property type="component" value="Unassembled WGS sequence"/>
</dbReference>
<evidence type="ECO:0000256" key="6">
    <source>
        <dbReference type="SAM" id="MobiDB-lite"/>
    </source>
</evidence>
<evidence type="ECO:0000256" key="3">
    <source>
        <dbReference type="ARBA" id="ARBA00023054"/>
    </source>
</evidence>
<dbReference type="Gene3D" id="2.60.40.1260">
    <property type="entry name" value="Lamin Tail domain"/>
    <property type="match status" value="1"/>
</dbReference>
<evidence type="ECO:0000256" key="1">
    <source>
        <dbReference type="ARBA" id="ARBA00004123"/>
    </source>
</evidence>
<keyword evidence="3 5" id="KW-0175">Coiled coil</keyword>
<dbReference type="InterPro" id="IPR036397">
    <property type="entry name" value="RNaseH_sf"/>
</dbReference>
<feature type="compositionally biased region" description="Basic and acidic residues" evidence="6">
    <location>
        <begin position="65"/>
        <end position="74"/>
    </location>
</feature>
<evidence type="ECO:0000256" key="4">
    <source>
        <dbReference type="RuleBase" id="RU000685"/>
    </source>
</evidence>
<feature type="domain" description="IF rod" evidence="8">
    <location>
        <begin position="309"/>
        <end position="661"/>
    </location>
</feature>
<protein>
    <submittedName>
        <fullName evidence="9">Uncharacterized protein</fullName>
    </submittedName>
</protein>
<comment type="caution">
    <text evidence="9">The sequence shown here is derived from an EMBL/GenBank/DDBJ whole genome shotgun (WGS) entry which is preliminary data.</text>
</comment>
<dbReference type="InterPro" id="IPR038717">
    <property type="entry name" value="Tc1-like_DDE_dom"/>
</dbReference>
<dbReference type="PANTHER" id="PTHR45721">
    <property type="entry name" value="LAMIN DM0-RELATED"/>
    <property type="match status" value="1"/>
</dbReference>
<gene>
    <name evidence="9" type="ORF">CAUJ_LOCUS9675</name>
</gene>
<dbReference type="InterPro" id="IPR039008">
    <property type="entry name" value="IF_rod_dom"/>
</dbReference>
<dbReference type="OrthoDB" id="2441647at2759"/>
<dbReference type="SUPFAM" id="SSF74853">
    <property type="entry name" value="Lamin A/C globular tail domain"/>
    <property type="match status" value="1"/>
</dbReference>
<dbReference type="Gene3D" id="1.20.5.170">
    <property type="match status" value="1"/>
</dbReference>
<evidence type="ECO:0000256" key="2">
    <source>
        <dbReference type="ARBA" id="ARBA00022754"/>
    </source>
</evidence>
<dbReference type="SMART" id="SM01391">
    <property type="entry name" value="Filament"/>
    <property type="match status" value="1"/>
</dbReference>
<dbReference type="SUPFAM" id="SSF64593">
    <property type="entry name" value="Intermediate filament protein, coiled coil region"/>
    <property type="match status" value="2"/>
</dbReference>
<dbReference type="InterPro" id="IPR001322">
    <property type="entry name" value="Lamin_tail_dom"/>
</dbReference>
<dbReference type="GO" id="GO:0005652">
    <property type="term" value="C:nuclear lamina"/>
    <property type="evidence" value="ECO:0007669"/>
    <property type="project" value="TreeGrafter"/>
</dbReference>
<evidence type="ECO:0000259" key="7">
    <source>
        <dbReference type="PROSITE" id="PS51841"/>
    </source>
</evidence>
<feature type="region of interest" description="Disordered" evidence="6">
    <location>
        <begin position="48"/>
        <end position="74"/>
    </location>
</feature>
<comment type="subcellular location">
    <subcellularLocation>
        <location evidence="1">Nucleus</location>
    </subcellularLocation>
</comment>
<evidence type="ECO:0000313" key="9">
    <source>
        <dbReference type="EMBL" id="CAD6193756.1"/>
    </source>
</evidence>
<accession>A0A8S1HAZ1</accession>
<dbReference type="GO" id="GO:0005882">
    <property type="term" value="C:intermediate filament"/>
    <property type="evidence" value="ECO:0007669"/>
    <property type="project" value="UniProtKB-KW"/>
</dbReference>
<dbReference type="GO" id="GO:0005200">
    <property type="term" value="F:structural constituent of cytoskeleton"/>
    <property type="evidence" value="ECO:0007669"/>
    <property type="project" value="TreeGrafter"/>
</dbReference>
<dbReference type="Pfam" id="PF00932">
    <property type="entry name" value="LTD"/>
    <property type="match status" value="1"/>
</dbReference>
<dbReference type="PANTHER" id="PTHR45721:SF6">
    <property type="entry name" value="INTERMEDIATE FILAMENT PROTEIN IFB-1"/>
    <property type="match status" value="1"/>
</dbReference>
<evidence type="ECO:0000259" key="8">
    <source>
        <dbReference type="PROSITE" id="PS51842"/>
    </source>
</evidence>
<dbReference type="Gene3D" id="1.20.5.500">
    <property type="entry name" value="Single helix bin"/>
    <property type="match status" value="1"/>
</dbReference>
<feature type="coiled-coil region" evidence="5">
    <location>
        <begin position="566"/>
        <end position="639"/>
    </location>
</feature>
<feature type="coiled-coil region" evidence="5">
    <location>
        <begin position="313"/>
        <end position="502"/>
    </location>
</feature>
<dbReference type="InterPro" id="IPR009057">
    <property type="entry name" value="Homeodomain-like_sf"/>
</dbReference>
<dbReference type="GO" id="GO:0015074">
    <property type="term" value="P:DNA integration"/>
    <property type="evidence" value="ECO:0007669"/>
    <property type="project" value="InterPro"/>
</dbReference>
<dbReference type="Pfam" id="PF01498">
    <property type="entry name" value="HTH_Tnp_Tc3_2"/>
    <property type="match status" value="1"/>
</dbReference>
<dbReference type="FunFam" id="2.60.40.1260:FF:000003">
    <property type="entry name" value="Intermediate filament protein A"/>
    <property type="match status" value="1"/>
</dbReference>